<dbReference type="OrthoDB" id="7061530at2"/>
<gene>
    <name evidence="1" type="ORF">B0F88_109171</name>
</gene>
<dbReference type="RefSeq" id="WP_104424230.1">
    <property type="nucleotide sequence ID" value="NZ_PTIY01000009.1"/>
</dbReference>
<proteinExistence type="predicted"/>
<keyword evidence="2" id="KW-1185">Reference proteome</keyword>
<reference evidence="1 2" key="1">
    <citation type="submission" date="2018-02" db="EMBL/GenBank/DDBJ databases">
        <title>Subsurface microbial communities from deep shales in Ohio and West Virginia, USA.</title>
        <authorList>
            <person name="Wrighton K."/>
        </authorList>
    </citation>
    <scope>NUCLEOTIDE SEQUENCE [LARGE SCALE GENOMIC DNA]</scope>
    <source>
        <strain evidence="1 2">OWC-G53F</strain>
    </source>
</reference>
<evidence type="ECO:0000313" key="1">
    <source>
        <dbReference type="EMBL" id="PPK70069.1"/>
    </source>
</evidence>
<organism evidence="1 2">
    <name type="scientific">Methylobacter tundripaludum</name>
    <dbReference type="NCBI Taxonomy" id="173365"/>
    <lineage>
        <taxon>Bacteria</taxon>
        <taxon>Pseudomonadati</taxon>
        <taxon>Pseudomonadota</taxon>
        <taxon>Gammaproteobacteria</taxon>
        <taxon>Methylococcales</taxon>
        <taxon>Methylococcaceae</taxon>
        <taxon>Methylobacter</taxon>
    </lineage>
</organism>
<sequence length="357" mass="41088">MTIKFIEKNEHLKIEQDGKELLSIPCQSSDGSVLKYYTEDVDKELSLIICNSPAGDIPKGLEYSWEFESKEFPNANWLAFKKENESVQVKLSITFSWEEWNQPFTIQEFLECYKNEMSNIGFKTEINKEEGWASLDIIFFVLDGIVLHRIDEVIHEAKKEYQSLVVKLARAGSENIFVKVFNFPKEYESICTQYLVWFGEFLLNLGINADVSAENNRHQTSLIVSPKEAPELLIKIEQLFYQYLSLPYIEYLPAQAVSASVEDKYLLQMLFSQVENFKNQIQMKDAIIEMKELSIASLKDNLHEKEKKILLIQSMKNAKDIEMFGGAISLGEIKLGPLKFDPKKLLDAFKASSLDEA</sequence>
<dbReference type="Proteomes" id="UP000238071">
    <property type="component" value="Unassembled WGS sequence"/>
</dbReference>
<accession>A0A2S6GXX1</accession>
<protein>
    <submittedName>
        <fullName evidence="1">Uncharacterized protein</fullName>
    </submittedName>
</protein>
<comment type="caution">
    <text evidence="1">The sequence shown here is derived from an EMBL/GenBank/DDBJ whole genome shotgun (WGS) entry which is preliminary data.</text>
</comment>
<dbReference type="AlphaFoldDB" id="A0A2S6GXX1"/>
<evidence type="ECO:0000313" key="2">
    <source>
        <dbReference type="Proteomes" id="UP000238071"/>
    </source>
</evidence>
<dbReference type="EMBL" id="PTIY01000009">
    <property type="protein sequence ID" value="PPK70069.1"/>
    <property type="molecule type" value="Genomic_DNA"/>
</dbReference>
<name>A0A2S6GXX1_9GAMM</name>